<proteinExistence type="predicted"/>
<gene>
    <name evidence="2" type="ORF">C6I21_14690</name>
</gene>
<keyword evidence="1" id="KW-0472">Membrane</keyword>
<accession>A0A2P6MDV4</accession>
<comment type="caution">
    <text evidence="2">The sequence shown here is derived from an EMBL/GenBank/DDBJ whole genome shotgun (WGS) entry which is preliminary data.</text>
</comment>
<name>A0A2P6MDV4_ALKUR</name>
<evidence type="ECO:0008006" key="4">
    <source>
        <dbReference type="Google" id="ProtNLM"/>
    </source>
</evidence>
<evidence type="ECO:0000313" key="3">
    <source>
        <dbReference type="Proteomes" id="UP000243650"/>
    </source>
</evidence>
<dbReference type="RefSeq" id="WP_105960232.1">
    <property type="nucleotide sequence ID" value="NZ_PVNS01000016.1"/>
</dbReference>
<protein>
    <recommendedName>
        <fullName evidence="4">DUF2207 domain-containing protein</fullName>
    </recommendedName>
</protein>
<organism evidence="2 3">
    <name type="scientific">Alkalicoccus urumqiensis</name>
    <name type="common">Bacillus urumqiensis</name>
    <dbReference type="NCBI Taxonomy" id="1548213"/>
    <lineage>
        <taxon>Bacteria</taxon>
        <taxon>Bacillati</taxon>
        <taxon>Bacillota</taxon>
        <taxon>Bacilli</taxon>
        <taxon>Bacillales</taxon>
        <taxon>Bacillaceae</taxon>
        <taxon>Alkalicoccus</taxon>
    </lineage>
</organism>
<sequence length="305" mass="33474">MLNMIIGVVLAAVIWLLISLWLFHRRPAEAQSSIRVSPAVCGSLAGRTMSASQMTAVFMYMLDMGWIRRVPLQTGAEYRKASAVPPLYPHEAYYLNWLTEKIGRNGSFTLEDIEDANASAGARSIHADRTLEWDRIVRQDLERMGLRKRSRRFVTAAVTIAALFTGAGPFFLFTAPAGALILWGGVAILFTGSFFFTKISSEGMLLKNQLLSESRELLEKPEEMFTLEDRMTAASLGIDRAVHPAGRFFQERPSFQGTMPVYAPPLAAAGAGAGASELSRLEQAFIQAETDTLWAADSISGDSAE</sequence>
<evidence type="ECO:0000313" key="2">
    <source>
        <dbReference type="EMBL" id="PRO64444.1"/>
    </source>
</evidence>
<reference evidence="2 3" key="1">
    <citation type="submission" date="2018-03" db="EMBL/GenBank/DDBJ databases">
        <title>Bacillus urumqiensis sp. nov., a moderately haloalkaliphilic bacterium isolated from a salt lake.</title>
        <authorList>
            <person name="Zhao B."/>
            <person name="Liao Z."/>
        </authorList>
    </citation>
    <scope>NUCLEOTIDE SEQUENCE [LARGE SCALE GENOMIC DNA]</scope>
    <source>
        <strain evidence="2 3">BZ-SZ-XJ18</strain>
    </source>
</reference>
<dbReference type="Proteomes" id="UP000243650">
    <property type="component" value="Unassembled WGS sequence"/>
</dbReference>
<dbReference type="EMBL" id="PVNS01000016">
    <property type="protein sequence ID" value="PRO64444.1"/>
    <property type="molecule type" value="Genomic_DNA"/>
</dbReference>
<keyword evidence="1" id="KW-1133">Transmembrane helix</keyword>
<feature type="transmembrane region" description="Helical" evidence="1">
    <location>
        <begin position="153"/>
        <end position="173"/>
    </location>
</feature>
<dbReference type="AlphaFoldDB" id="A0A2P6MDV4"/>
<keyword evidence="1" id="KW-0812">Transmembrane</keyword>
<feature type="transmembrane region" description="Helical" evidence="1">
    <location>
        <begin position="179"/>
        <end position="197"/>
    </location>
</feature>
<evidence type="ECO:0000256" key="1">
    <source>
        <dbReference type="SAM" id="Phobius"/>
    </source>
</evidence>
<keyword evidence="3" id="KW-1185">Reference proteome</keyword>
<feature type="transmembrane region" description="Helical" evidence="1">
    <location>
        <begin position="6"/>
        <end position="23"/>
    </location>
</feature>